<name>A0A139GTI4_9PEZI</name>
<reference evidence="2 3" key="1">
    <citation type="submission" date="2015-07" db="EMBL/GenBank/DDBJ databases">
        <title>Comparative genomics of the Sigatoka disease complex on banana suggests a link between parallel evolutionary changes in Pseudocercospora fijiensis and Pseudocercospora eumusae and increased virulence on the banana host.</title>
        <authorList>
            <person name="Chang T.-C."/>
            <person name="Salvucci A."/>
            <person name="Crous P.W."/>
            <person name="Stergiopoulos I."/>
        </authorList>
    </citation>
    <scope>NUCLEOTIDE SEQUENCE [LARGE SCALE GENOMIC DNA]</scope>
    <source>
        <strain evidence="2 3">CBS 114824</strain>
    </source>
</reference>
<gene>
    <name evidence="2" type="ORF">AC578_7529</name>
</gene>
<feature type="non-terminal residue" evidence="2">
    <location>
        <position position="604"/>
    </location>
</feature>
<feature type="compositionally biased region" description="Polar residues" evidence="1">
    <location>
        <begin position="377"/>
        <end position="391"/>
    </location>
</feature>
<evidence type="ECO:0000313" key="2">
    <source>
        <dbReference type="EMBL" id="KXS93484.1"/>
    </source>
</evidence>
<feature type="compositionally biased region" description="Polar residues" evidence="1">
    <location>
        <begin position="441"/>
        <end position="450"/>
    </location>
</feature>
<protein>
    <submittedName>
        <fullName evidence="2">Uncharacterized protein</fullName>
    </submittedName>
</protein>
<dbReference type="AlphaFoldDB" id="A0A139GTI4"/>
<dbReference type="OrthoDB" id="3647304at2759"/>
<accession>A0A139GTI4</accession>
<dbReference type="Proteomes" id="UP000070133">
    <property type="component" value="Unassembled WGS sequence"/>
</dbReference>
<feature type="region of interest" description="Disordered" evidence="1">
    <location>
        <begin position="335"/>
        <end position="516"/>
    </location>
</feature>
<comment type="caution">
    <text evidence="2">The sequence shown here is derived from an EMBL/GenBank/DDBJ whole genome shotgun (WGS) entry which is preliminary data.</text>
</comment>
<evidence type="ECO:0000313" key="3">
    <source>
        <dbReference type="Proteomes" id="UP000070133"/>
    </source>
</evidence>
<feature type="compositionally biased region" description="Polar residues" evidence="1">
    <location>
        <begin position="461"/>
        <end position="474"/>
    </location>
</feature>
<feature type="compositionally biased region" description="Polar residues" evidence="1">
    <location>
        <begin position="139"/>
        <end position="153"/>
    </location>
</feature>
<proteinExistence type="predicted"/>
<organism evidence="2 3">
    <name type="scientific">Pseudocercospora eumusae</name>
    <dbReference type="NCBI Taxonomy" id="321146"/>
    <lineage>
        <taxon>Eukaryota</taxon>
        <taxon>Fungi</taxon>
        <taxon>Dikarya</taxon>
        <taxon>Ascomycota</taxon>
        <taxon>Pezizomycotina</taxon>
        <taxon>Dothideomycetes</taxon>
        <taxon>Dothideomycetidae</taxon>
        <taxon>Mycosphaerellales</taxon>
        <taxon>Mycosphaerellaceae</taxon>
        <taxon>Pseudocercospora</taxon>
    </lineage>
</organism>
<feature type="compositionally biased region" description="Polar residues" evidence="1">
    <location>
        <begin position="423"/>
        <end position="434"/>
    </location>
</feature>
<evidence type="ECO:0000256" key="1">
    <source>
        <dbReference type="SAM" id="MobiDB-lite"/>
    </source>
</evidence>
<keyword evidence="3" id="KW-1185">Reference proteome</keyword>
<feature type="compositionally biased region" description="Basic and acidic residues" evidence="1">
    <location>
        <begin position="451"/>
        <end position="460"/>
    </location>
</feature>
<sequence>MPSKILVLTHLYLKLGLRAPYTKKGEDWRSSPAVAALWDDLDKLCRKHSWKEPNVIRHCPEVDAAQTILLNQYGPRIWKEADERPWLLSSGEEPSYQRDLKWENREHQAFIRETFHNLAVAKILSHRKHKGQGSHDASDNGSDPSYTPAPTTANYRLATYSSRTGLRCFKRSEEGHSDALGLWDSIWFGDDRQSQLSLNGKSWNEVKEDYFERTEGGNACRGVEPHAFDEAPLEWDKYMQCVACEKAGQPCEKLHCELLELTYYDEASYTTLKKNIWSVNCSYEGREVKALLKEMPERERHRLGYERRVWQFWKLNGGYTTDWLLTDVPQNATTPLLQSDVLPESQNNGKRRRRESSEQDDQIQHRTRSLRERMTRSRSSGATLGVSTFSPINGGHTGPSTRYPGQPDSRPNRDRGKSFDSLYDTTPAPQSSTRIAGPGMATQNATQSIRSRNEGEHRSTLPDTQPQTHQTTVVLQERPLAPTPTPATTIDQASESKHQSANEPPSPPPHATNPEDHDIEILETKPPILRSSSSTLRFPIWFKSKVVFVDDSMSVQNVFARLHKNLRRQIEAKKLLAVELRFQQANGETLITVDEDDEDGWEMV</sequence>
<dbReference type="EMBL" id="LFZN01000517">
    <property type="protein sequence ID" value="KXS93484.1"/>
    <property type="molecule type" value="Genomic_DNA"/>
</dbReference>
<feature type="region of interest" description="Disordered" evidence="1">
    <location>
        <begin position="126"/>
        <end position="153"/>
    </location>
</feature>